<keyword evidence="5" id="KW-0808">Transferase</keyword>
<evidence type="ECO:0000256" key="12">
    <source>
        <dbReference type="ARBA" id="ARBA00048418"/>
    </source>
</evidence>
<feature type="compositionally biased region" description="Basic and acidic residues" evidence="13">
    <location>
        <begin position="319"/>
        <end position="333"/>
    </location>
</feature>
<comment type="catalytic activity">
    <reaction evidence="12">
        <text>small RNA 3'-end nucleotide + S-adenosyl-L-methionine = small RNA 3'-end 2'-O-methylnucleotide + S-adenosyl-L-homocysteine + H(+)</text>
        <dbReference type="Rhea" id="RHEA:37887"/>
        <dbReference type="Rhea" id="RHEA-COMP:10415"/>
        <dbReference type="Rhea" id="RHEA-COMP:10416"/>
        <dbReference type="ChEBI" id="CHEBI:15378"/>
        <dbReference type="ChEBI" id="CHEBI:57856"/>
        <dbReference type="ChEBI" id="CHEBI:59789"/>
        <dbReference type="ChEBI" id="CHEBI:74896"/>
        <dbReference type="ChEBI" id="CHEBI:74898"/>
        <dbReference type="EC" id="2.1.1.386"/>
    </reaction>
</comment>
<feature type="domain" description="Methyltransferase type 12" evidence="14">
    <location>
        <begin position="523"/>
        <end position="623"/>
    </location>
</feature>
<evidence type="ECO:0000256" key="8">
    <source>
        <dbReference type="ARBA" id="ARBA00022842"/>
    </source>
</evidence>
<keyword evidence="8" id="KW-0460">Magnesium</keyword>
<comment type="similarity">
    <text evidence="2">Belongs to the methyltransferase superfamily. HEN1 family.</text>
</comment>
<name>A0A6A3D1T8_HIBSY</name>
<evidence type="ECO:0000313" key="17">
    <source>
        <dbReference type="EMBL" id="KAE8735713.1"/>
    </source>
</evidence>
<dbReference type="SUPFAM" id="SSF53335">
    <property type="entry name" value="S-adenosyl-L-methionine-dependent methyltransferases"/>
    <property type="match status" value="1"/>
</dbReference>
<keyword evidence="9" id="KW-0694">RNA-binding</keyword>
<keyword evidence="4" id="KW-0489">Methyltransferase</keyword>
<dbReference type="GO" id="GO:0005634">
    <property type="term" value="C:nucleus"/>
    <property type="evidence" value="ECO:0007669"/>
    <property type="project" value="TreeGrafter"/>
</dbReference>
<protein>
    <recommendedName>
        <fullName evidence="3">Small RNA 2'-O-methyltransferase</fullName>
        <ecNumber evidence="11">2.1.1.386</ecNumber>
    </recommendedName>
</protein>
<evidence type="ECO:0000259" key="15">
    <source>
        <dbReference type="Pfam" id="PF17842"/>
    </source>
</evidence>
<comment type="caution">
    <text evidence="17">The sequence shown here is derived from an EMBL/GenBank/DDBJ whole genome shotgun (WGS) entry which is preliminary data.</text>
</comment>
<proteinExistence type="inferred from homology"/>
<keyword evidence="18" id="KW-1185">Reference proteome</keyword>
<dbReference type="PANTHER" id="PTHR21404">
    <property type="entry name" value="HEN1"/>
    <property type="match status" value="1"/>
</dbReference>
<dbReference type="Gene3D" id="3.30.160.20">
    <property type="match status" value="1"/>
</dbReference>
<dbReference type="GO" id="GO:0030422">
    <property type="term" value="P:siRNA processing"/>
    <property type="evidence" value="ECO:0007669"/>
    <property type="project" value="TreeGrafter"/>
</dbReference>
<comment type="cofactor">
    <cofactor evidence="1">
        <name>Mg(2+)</name>
        <dbReference type="ChEBI" id="CHEBI:18420"/>
    </cofactor>
</comment>
<dbReference type="Pfam" id="PF08242">
    <property type="entry name" value="Methyltransf_12"/>
    <property type="match status" value="1"/>
</dbReference>
<evidence type="ECO:0000256" key="13">
    <source>
        <dbReference type="SAM" id="MobiDB-lite"/>
    </source>
</evidence>
<dbReference type="GO" id="GO:0003723">
    <property type="term" value="F:RNA binding"/>
    <property type="evidence" value="ECO:0007669"/>
    <property type="project" value="UniProtKB-KW"/>
</dbReference>
<dbReference type="Proteomes" id="UP000436088">
    <property type="component" value="Unassembled WGS sequence"/>
</dbReference>
<feature type="domain" description="HEN1 double-stranded RNA binding" evidence="15">
    <location>
        <begin position="282"/>
        <end position="311"/>
    </location>
</feature>
<gene>
    <name evidence="17" type="ORF">F3Y22_tig00000340pilonHSYRG01349</name>
</gene>
<evidence type="ECO:0000256" key="6">
    <source>
        <dbReference type="ARBA" id="ARBA00022691"/>
    </source>
</evidence>
<dbReference type="SUPFAM" id="SSF54768">
    <property type="entry name" value="dsRNA-binding domain-like"/>
    <property type="match status" value="1"/>
</dbReference>
<dbReference type="InterPro" id="IPR040870">
    <property type="entry name" value="HEN1_dsRBD2"/>
</dbReference>
<dbReference type="InterPro" id="IPR013217">
    <property type="entry name" value="Methyltransf_12"/>
</dbReference>
<dbReference type="InterPro" id="IPR029063">
    <property type="entry name" value="SAM-dependent_MTases_sf"/>
</dbReference>
<dbReference type="InterPro" id="IPR026610">
    <property type="entry name" value="Hen1"/>
</dbReference>
<feature type="domain" description="Small RNA 2'-O-methyltransferase Hen1 La-motif C-terminal" evidence="16">
    <location>
        <begin position="147"/>
        <end position="280"/>
    </location>
</feature>
<sequence length="648" mass="70128">METEGSLAQAIRKPTLTPKAIIHQKFGSKTSYTLPDFTVVSESFKKKKDAEQSAAQMALKKLGIKPSADSPTAEETWRELIARIKYIFSDEFLSVLHPLSSDFKEDLRRIGDLNGSVPASVIAICDGKPNNLCKIINPTVESDPFLAVEPVILNISTAGYYLDAIAQKLGLSDGNMVFISRNVETVINGNSAAWTIGKASSETRIYFAAPKSYLLDKSSDLLNAKAITLGGTLNARATYICGQDIYGDSILASIGYTWKGQDLFHEDVTLQSYDRMLISKIPSGVYKLSREAILAAELPLTFTTRTNWKASSESSRSNKKPEVPESAEQEREYVSGNGSVDAKSVGFGSSFTCENGTLVGKDPESYCVVENDASSVNIEGPDSGLCPSNGSLSCVCDSLSLVTKGELQKELLESIEEFEFEMGTGAVIPCLEAVVSQMSVGQSACFYTELPPEDLVLAAAKDSENALAFLSSPCCLEYSIILLQVTEPPEDRMEQALFSPPLPKQRIEYAVQQIKQSCVTSLVDFGCGSGSLLESLLEYPTSLETIAGVDISQKSLSRAAKVLHSKLVMQSDPDAPCRSIKSAILYDGSITEFDSRLCGFDLGTCLEVIEHMEEDQASLFGNIALSSFRPRILIVGPGTGICYTDCCL</sequence>
<evidence type="ECO:0000256" key="2">
    <source>
        <dbReference type="ARBA" id="ARBA00009026"/>
    </source>
</evidence>
<dbReference type="PANTHER" id="PTHR21404:SF3">
    <property type="entry name" value="SMALL RNA 2'-O-METHYLTRANSFERASE"/>
    <property type="match status" value="1"/>
</dbReference>
<evidence type="ECO:0000259" key="14">
    <source>
        <dbReference type="Pfam" id="PF08242"/>
    </source>
</evidence>
<accession>A0A6A3D1T8</accession>
<dbReference type="GO" id="GO:0001510">
    <property type="term" value="P:RNA methylation"/>
    <property type="evidence" value="ECO:0007669"/>
    <property type="project" value="InterPro"/>
</dbReference>
<evidence type="ECO:0000256" key="11">
    <source>
        <dbReference type="ARBA" id="ARBA00035025"/>
    </source>
</evidence>
<dbReference type="InterPro" id="IPR040813">
    <property type="entry name" value="Hen1_Lam_C"/>
</dbReference>
<evidence type="ECO:0000256" key="4">
    <source>
        <dbReference type="ARBA" id="ARBA00022603"/>
    </source>
</evidence>
<dbReference type="GO" id="GO:0090486">
    <property type="term" value="F:small RNA 2'-O-methyltransferase activity"/>
    <property type="evidence" value="ECO:0007669"/>
    <property type="project" value="UniProtKB-EC"/>
</dbReference>
<dbReference type="EMBL" id="VEPZ02000032">
    <property type="protein sequence ID" value="KAE8735713.1"/>
    <property type="molecule type" value="Genomic_DNA"/>
</dbReference>
<evidence type="ECO:0000256" key="7">
    <source>
        <dbReference type="ARBA" id="ARBA00022723"/>
    </source>
</evidence>
<evidence type="ECO:0000256" key="9">
    <source>
        <dbReference type="ARBA" id="ARBA00022884"/>
    </source>
</evidence>
<keyword evidence="7" id="KW-0479">Metal-binding</keyword>
<feature type="region of interest" description="Disordered" evidence="13">
    <location>
        <begin position="311"/>
        <end position="336"/>
    </location>
</feature>
<evidence type="ECO:0000256" key="10">
    <source>
        <dbReference type="ARBA" id="ARBA00023158"/>
    </source>
</evidence>
<dbReference type="GO" id="GO:0005737">
    <property type="term" value="C:cytoplasm"/>
    <property type="evidence" value="ECO:0007669"/>
    <property type="project" value="TreeGrafter"/>
</dbReference>
<evidence type="ECO:0000256" key="5">
    <source>
        <dbReference type="ARBA" id="ARBA00022679"/>
    </source>
</evidence>
<evidence type="ECO:0000256" key="1">
    <source>
        <dbReference type="ARBA" id="ARBA00001946"/>
    </source>
</evidence>
<dbReference type="Pfam" id="PF18441">
    <property type="entry name" value="Hen1_Lam_C"/>
    <property type="match status" value="1"/>
</dbReference>
<evidence type="ECO:0000313" key="18">
    <source>
        <dbReference type="Proteomes" id="UP000436088"/>
    </source>
</evidence>
<dbReference type="GO" id="GO:0046872">
    <property type="term" value="F:metal ion binding"/>
    <property type="evidence" value="ECO:0007669"/>
    <property type="project" value="UniProtKB-KW"/>
</dbReference>
<keyword evidence="10" id="KW-0943">RNA-mediated gene silencing</keyword>
<reference evidence="17" key="1">
    <citation type="submission" date="2019-09" db="EMBL/GenBank/DDBJ databases">
        <title>Draft genome information of white flower Hibiscus syriacus.</title>
        <authorList>
            <person name="Kim Y.-M."/>
        </authorList>
    </citation>
    <scope>NUCLEOTIDE SEQUENCE [LARGE SCALE GENOMIC DNA]</scope>
    <source>
        <strain evidence="17">YM2019G1</strain>
    </source>
</reference>
<dbReference type="EC" id="2.1.1.386" evidence="11"/>
<organism evidence="17 18">
    <name type="scientific">Hibiscus syriacus</name>
    <name type="common">Rose of Sharon</name>
    <dbReference type="NCBI Taxonomy" id="106335"/>
    <lineage>
        <taxon>Eukaryota</taxon>
        <taxon>Viridiplantae</taxon>
        <taxon>Streptophyta</taxon>
        <taxon>Embryophyta</taxon>
        <taxon>Tracheophyta</taxon>
        <taxon>Spermatophyta</taxon>
        <taxon>Magnoliopsida</taxon>
        <taxon>eudicotyledons</taxon>
        <taxon>Gunneridae</taxon>
        <taxon>Pentapetalae</taxon>
        <taxon>rosids</taxon>
        <taxon>malvids</taxon>
        <taxon>Malvales</taxon>
        <taxon>Malvaceae</taxon>
        <taxon>Malvoideae</taxon>
        <taxon>Hibiscus</taxon>
    </lineage>
</organism>
<dbReference type="Gene3D" id="3.40.50.150">
    <property type="entry name" value="Vaccinia Virus protein VP39"/>
    <property type="match status" value="1"/>
</dbReference>
<dbReference type="Pfam" id="PF17842">
    <property type="entry name" value="dsRBD2"/>
    <property type="match status" value="1"/>
</dbReference>
<evidence type="ECO:0000256" key="3">
    <source>
        <dbReference type="ARBA" id="ARBA00021330"/>
    </source>
</evidence>
<evidence type="ECO:0000259" key="16">
    <source>
        <dbReference type="Pfam" id="PF18441"/>
    </source>
</evidence>
<keyword evidence="6" id="KW-0949">S-adenosyl-L-methionine</keyword>
<dbReference type="AlphaFoldDB" id="A0A6A3D1T8"/>